<keyword evidence="4" id="KW-0611">Plant defense</keyword>
<dbReference type="Pfam" id="PF00931">
    <property type="entry name" value="NB-ARC"/>
    <property type="match status" value="1"/>
</dbReference>
<dbReference type="GO" id="GO:0051707">
    <property type="term" value="P:response to other organism"/>
    <property type="evidence" value="ECO:0007669"/>
    <property type="project" value="UniProtKB-ARBA"/>
</dbReference>
<evidence type="ECO:0000256" key="2">
    <source>
        <dbReference type="ARBA" id="ARBA00022737"/>
    </source>
</evidence>
<dbReference type="Gene3D" id="3.40.50.300">
    <property type="entry name" value="P-loop containing nucleotide triphosphate hydrolases"/>
    <property type="match status" value="1"/>
</dbReference>
<evidence type="ECO:0000259" key="7">
    <source>
        <dbReference type="Pfam" id="PF00931"/>
    </source>
</evidence>
<dbReference type="AlphaFoldDB" id="A0A8J4Q8L3"/>
<evidence type="ECO:0000259" key="9">
    <source>
        <dbReference type="Pfam" id="PF25019"/>
    </source>
</evidence>
<gene>
    <name evidence="10" type="ORF">CMV_027967</name>
</gene>
<dbReference type="SUPFAM" id="SSF52540">
    <property type="entry name" value="P-loop containing nucleoside triphosphate hydrolases"/>
    <property type="match status" value="1"/>
</dbReference>
<feature type="region of interest" description="Disordered" evidence="6">
    <location>
        <begin position="808"/>
        <end position="829"/>
    </location>
</feature>
<dbReference type="InterPro" id="IPR027417">
    <property type="entry name" value="P-loop_NTPase"/>
</dbReference>
<dbReference type="Gene3D" id="1.20.5.4130">
    <property type="match status" value="1"/>
</dbReference>
<keyword evidence="11" id="KW-1185">Reference proteome</keyword>
<dbReference type="Pfam" id="PF18052">
    <property type="entry name" value="Rx_N"/>
    <property type="match status" value="1"/>
</dbReference>
<protein>
    <submittedName>
        <fullName evidence="10">Uncharacterized protein</fullName>
    </submittedName>
</protein>
<keyword evidence="2" id="KW-0677">Repeat</keyword>
<name>A0A8J4Q8L3_9ROSI</name>
<dbReference type="PANTHER" id="PTHR36766">
    <property type="entry name" value="PLANT BROAD-SPECTRUM MILDEW RESISTANCE PROTEIN RPW8"/>
    <property type="match status" value="1"/>
</dbReference>
<accession>A0A8J4Q8L3</accession>
<evidence type="ECO:0000256" key="1">
    <source>
        <dbReference type="ARBA" id="ARBA00022614"/>
    </source>
</evidence>
<dbReference type="SMART" id="SM00369">
    <property type="entry name" value="LRR_TYP"/>
    <property type="match status" value="4"/>
</dbReference>
<evidence type="ECO:0000256" key="3">
    <source>
        <dbReference type="ARBA" id="ARBA00022741"/>
    </source>
</evidence>
<keyword evidence="3" id="KW-0547">Nucleotide-binding</keyword>
<evidence type="ECO:0000256" key="6">
    <source>
        <dbReference type="SAM" id="MobiDB-lite"/>
    </source>
</evidence>
<sequence>MAGSWVEGAIQALLERLSSAELIDLFQRQMVKDGLVEKLKTILLSLDAVLNDAQEKQGNNPSVEKWLYDVTDTLYVIDDALDQISTEALLNKLTKNRVGNLRWEIESSMEMLNEMIDFYAKQSNELGLFGGTQYDKKQFPTASSVDEAEVVFGRESDKEAIIDLFMGASDEPLSLIVIVAKDGIGKTTLARLVYDEDRVSKHFDLKAWAWVPAEGSVGKACSSIFKSFTLECSDLEKQRFLIVLDDVSSKSLDRYLEFPFRAAAKGSCIIVTTSDQAVESIMHTYTYFYRPPGTDTDRELLPPVPSPRFNTFDMNRLSDEECCLTDDLARAVSGRCCFRLEDDDSFGTPSIAVRYLSIYKSNSLEPKAFEYIRKLKRLRTYLTLDCTSGDLRGYELGSDSFSRLSFLRVLSLSHYELTKLPASIGDLRHLRYIDLSYTQIKSLPESVCFLPNLQTLILSYCDSLTELPQNMGRLINLRHLCISGTNLKEMPKKMSRLESLQTLSNFVVGKESGSTVTELREFLNLHGALCISKLQNVASAKDAAEANLVEKPHLDELVLEWGDDTVDLENDGDVLKQLVPHTNLKKLSISFYSGTRFPHWLGDFSFSNLFFLRLSSCKNCIDLPLLGQLPSLKVLIIESMNAVKKVGPEFCGMDKPFQSLETLTFDRMLEWEKWIALEVAGGEFPCLRELCIRRCPKLRGNLPKQLPSVVKVEISESQELLTALMTEASLHKRLLDYHDKILFMTGNKVTSFLKQMTVTAYEGAAESSDPMTEGAIESSLSIIATDSSLPMTQGATAEECSLPITEDTAATESSVPMTQGATAAESSLPMTQGTATVEYSLAMTQAATESSLPMTQGAAESSLPTTQTPNIRNEADVPINTQSNQDSLQDLFSFKSLKVSEISQLRKLPMGLHSLKIEGCDALEFIPEQVMVCNPPIQHLYIISCCSLKFFSGGSPPTALKFLYIQNCKKLKFLPLAEKTHHYALLEHLCIGSSCDSVVFLPLDLFPKLKILSIWDCANLESFSMPGRIQKDLTSLEALEIRDCPNLLSFPKGGLLTPNLKSIWFSNCKNLKELPDQLHTLSSLRSMFINNCPELLSFPEGGLPSNLSLLCITFCDKMMLGMEWGLNRLDYLSRLEIEGACKNVVSFPEAKLLPRNLNSLRISGLLNLKYLNYRGLQHLTALKILEISCCNKLQSLPEEGLPASLSFLCIKECSLLKPKLQDKTGKDWSKIAHISCIEIDEEVSHEEV</sequence>
<feature type="domain" description="NB-ARC" evidence="7">
    <location>
        <begin position="155"/>
        <end position="284"/>
    </location>
</feature>
<keyword evidence="5" id="KW-0067">ATP-binding</keyword>
<reference evidence="10" key="1">
    <citation type="submission" date="2020-03" db="EMBL/GenBank/DDBJ databases">
        <title>Castanea mollissima Vanexum genome sequencing.</title>
        <authorList>
            <person name="Staton M."/>
        </authorList>
    </citation>
    <scope>NUCLEOTIDE SEQUENCE</scope>
    <source>
        <tissue evidence="10">Leaf</tissue>
    </source>
</reference>
<dbReference type="PANTHER" id="PTHR36766:SF55">
    <property type="entry name" value="OS11G0492900 PROTEIN"/>
    <property type="match status" value="1"/>
</dbReference>
<dbReference type="InterPro" id="IPR032675">
    <property type="entry name" value="LRR_dom_sf"/>
</dbReference>
<feature type="domain" description="Disease resistance N-terminal" evidence="8">
    <location>
        <begin position="10"/>
        <end position="97"/>
    </location>
</feature>
<dbReference type="Gene3D" id="3.80.10.10">
    <property type="entry name" value="Ribonuclease Inhibitor"/>
    <property type="match status" value="4"/>
</dbReference>
<dbReference type="EMBL" id="JRKL02011590">
    <property type="protein sequence ID" value="KAF3945678.1"/>
    <property type="molecule type" value="Genomic_DNA"/>
</dbReference>
<dbReference type="InterPro" id="IPR041118">
    <property type="entry name" value="Rx_N"/>
</dbReference>
<feature type="domain" description="R13L1/DRL21-like LRR repeat region" evidence="9">
    <location>
        <begin position="517"/>
        <end position="640"/>
    </location>
</feature>
<evidence type="ECO:0000256" key="5">
    <source>
        <dbReference type="ARBA" id="ARBA00022840"/>
    </source>
</evidence>
<dbReference type="InterPro" id="IPR056789">
    <property type="entry name" value="LRR_R13L1-DRL21"/>
</dbReference>
<evidence type="ECO:0000256" key="4">
    <source>
        <dbReference type="ARBA" id="ARBA00022821"/>
    </source>
</evidence>
<dbReference type="Proteomes" id="UP000737018">
    <property type="component" value="Unassembled WGS sequence"/>
</dbReference>
<comment type="caution">
    <text evidence="10">The sequence shown here is derived from an EMBL/GenBank/DDBJ whole genome shotgun (WGS) entry which is preliminary data.</text>
</comment>
<dbReference type="InterPro" id="IPR002182">
    <property type="entry name" value="NB-ARC"/>
</dbReference>
<dbReference type="InterPro" id="IPR003591">
    <property type="entry name" value="Leu-rich_rpt_typical-subtyp"/>
</dbReference>
<proteinExistence type="predicted"/>
<evidence type="ECO:0000259" key="8">
    <source>
        <dbReference type="Pfam" id="PF18052"/>
    </source>
</evidence>
<evidence type="ECO:0000313" key="11">
    <source>
        <dbReference type="Proteomes" id="UP000737018"/>
    </source>
</evidence>
<keyword evidence="1" id="KW-0433">Leucine-rich repeat</keyword>
<dbReference type="SUPFAM" id="SSF52058">
    <property type="entry name" value="L domain-like"/>
    <property type="match status" value="2"/>
</dbReference>
<organism evidence="10 11">
    <name type="scientific">Castanea mollissima</name>
    <name type="common">Chinese chestnut</name>
    <dbReference type="NCBI Taxonomy" id="60419"/>
    <lineage>
        <taxon>Eukaryota</taxon>
        <taxon>Viridiplantae</taxon>
        <taxon>Streptophyta</taxon>
        <taxon>Embryophyta</taxon>
        <taxon>Tracheophyta</taxon>
        <taxon>Spermatophyta</taxon>
        <taxon>Magnoliopsida</taxon>
        <taxon>eudicotyledons</taxon>
        <taxon>Gunneridae</taxon>
        <taxon>Pentapetalae</taxon>
        <taxon>rosids</taxon>
        <taxon>fabids</taxon>
        <taxon>Fagales</taxon>
        <taxon>Fagaceae</taxon>
        <taxon>Castanea</taxon>
    </lineage>
</organism>
<dbReference type="GO" id="GO:0006952">
    <property type="term" value="P:defense response"/>
    <property type="evidence" value="ECO:0007669"/>
    <property type="project" value="UniProtKB-KW"/>
</dbReference>
<dbReference type="Pfam" id="PF25019">
    <property type="entry name" value="LRR_R13L1-DRL21"/>
    <property type="match status" value="1"/>
</dbReference>
<dbReference type="GO" id="GO:0043531">
    <property type="term" value="F:ADP binding"/>
    <property type="evidence" value="ECO:0007669"/>
    <property type="project" value="InterPro"/>
</dbReference>
<evidence type="ECO:0000313" key="10">
    <source>
        <dbReference type="EMBL" id="KAF3945678.1"/>
    </source>
</evidence>
<dbReference type="OrthoDB" id="1896560at2759"/>
<dbReference type="PRINTS" id="PR00364">
    <property type="entry name" value="DISEASERSIST"/>
</dbReference>
<dbReference type="GO" id="GO:0005524">
    <property type="term" value="F:ATP binding"/>
    <property type="evidence" value="ECO:0007669"/>
    <property type="project" value="UniProtKB-KW"/>
</dbReference>